<dbReference type="InterPro" id="IPR001086">
    <property type="entry name" value="Preph_deHydtase"/>
</dbReference>
<dbReference type="InterPro" id="IPR002912">
    <property type="entry name" value="ACT_dom"/>
</dbReference>
<evidence type="ECO:0000256" key="7">
    <source>
        <dbReference type="ARBA" id="ARBA00023239"/>
    </source>
</evidence>
<evidence type="ECO:0000256" key="10">
    <source>
        <dbReference type="RuleBase" id="RU361254"/>
    </source>
</evidence>
<accession>A0A0M5L3R4</accession>
<dbReference type="EMBL" id="CP012390">
    <property type="protein sequence ID" value="ALE18992.1"/>
    <property type="molecule type" value="Genomic_DNA"/>
</dbReference>
<dbReference type="PANTHER" id="PTHR21022">
    <property type="entry name" value="PREPHENATE DEHYDRATASE P PROTEIN"/>
    <property type="match status" value="1"/>
</dbReference>
<dbReference type="PROSITE" id="PS51171">
    <property type="entry name" value="PREPHENATE_DEHYDR_3"/>
    <property type="match status" value="1"/>
</dbReference>
<gene>
    <name evidence="10 14" type="primary">pheA</name>
    <name evidence="13" type="ORF">AL705_04335</name>
    <name evidence="14" type="ORF">LC603019_00813</name>
</gene>
<dbReference type="PIRSF" id="PIRSF001500">
    <property type="entry name" value="Chor_mut_pdt_Ppr"/>
    <property type="match status" value="1"/>
</dbReference>
<dbReference type="UniPathway" id="UPA00121">
    <property type="reaction ID" value="UER00345"/>
</dbReference>
<dbReference type="AlphaFoldDB" id="A0A0M5L3R4"/>
<reference evidence="13" key="2">
    <citation type="journal article" date="2016" name="Int. J. Syst. Evol. Microbiol.">
        <title>Lawsonella clevelandensis gen. nov., sp. nov., a new member of the suborder Corynebacterineae isolated from human abscesses.</title>
        <authorList>
            <person name="Bell M.E."/>
            <person name="Bernard K.A."/>
            <person name="Harrington S.M."/>
            <person name="Patel N.B."/>
            <person name="Tucker T.A."/>
            <person name="Metcalfe M.G."/>
            <person name="McQuiston J.R."/>
        </authorList>
    </citation>
    <scope>NUCLEOTIDE SEQUENCE</scope>
    <source>
        <strain evidence="13">X1698</strain>
    </source>
</reference>
<comment type="catalytic activity">
    <reaction evidence="8 10">
        <text>prephenate + H(+) = 3-phenylpyruvate + CO2 + H2O</text>
        <dbReference type="Rhea" id="RHEA:21648"/>
        <dbReference type="ChEBI" id="CHEBI:15377"/>
        <dbReference type="ChEBI" id="CHEBI:15378"/>
        <dbReference type="ChEBI" id="CHEBI:16526"/>
        <dbReference type="ChEBI" id="CHEBI:18005"/>
        <dbReference type="ChEBI" id="CHEBI:29934"/>
        <dbReference type="EC" id="4.2.1.51"/>
    </reaction>
</comment>
<dbReference type="RefSeq" id="WP_053961969.1">
    <property type="nucleotide sequence ID" value="NZ_CAJPTR010000059.1"/>
</dbReference>
<keyword evidence="7 10" id="KW-0456">Lyase</keyword>
<keyword evidence="6 10" id="KW-0584">Phenylalanine biosynthesis</keyword>
<comment type="pathway">
    <text evidence="1 10">Amino-acid biosynthesis; L-phenylalanine biosynthesis; phenylpyruvate from prephenate: step 1/1.</text>
</comment>
<reference evidence="14 16" key="3">
    <citation type="submission" date="2019-04" db="EMBL/GenBank/DDBJ databases">
        <authorList>
            <person name="Seth-Smith MB H."/>
            <person name="Seth-Smith H."/>
        </authorList>
    </citation>
    <scope>NUCLEOTIDE SEQUENCE [LARGE SCALE GENOMIC DNA]</scope>
    <source>
        <strain evidence="14">USB-603019</strain>
    </source>
</reference>
<name>A0A0M5L3R4_9ACTN</name>
<evidence type="ECO:0000259" key="11">
    <source>
        <dbReference type="PROSITE" id="PS51171"/>
    </source>
</evidence>
<dbReference type="PANTHER" id="PTHR21022:SF19">
    <property type="entry name" value="PREPHENATE DEHYDRATASE-RELATED"/>
    <property type="match status" value="1"/>
</dbReference>
<evidence type="ECO:0000256" key="1">
    <source>
        <dbReference type="ARBA" id="ARBA00004741"/>
    </source>
</evidence>
<dbReference type="GO" id="GO:0005737">
    <property type="term" value="C:cytoplasm"/>
    <property type="evidence" value="ECO:0007669"/>
    <property type="project" value="TreeGrafter"/>
</dbReference>
<evidence type="ECO:0000256" key="8">
    <source>
        <dbReference type="ARBA" id="ARBA00047848"/>
    </source>
</evidence>
<feature type="domain" description="ACT" evidence="12">
    <location>
        <begin position="202"/>
        <end position="277"/>
    </location>
</feature>
<evidence type="ECO:0000256" key="6">
    <source>
        <dbReference type="ARBA" id="ARBA00023222"/>
    </source>
</evidence>
<dbReference type="CDD" id="cd13632">
    <property type="entry name" value="PBP2_Aa-PDT_like"/>
    <property type="match status" value="1"/>
</dbReference>
<protein>
    <recommendedName>
        <fullName evidence="3 10">Prephenate dehydratase</fullName>
        <shortName evidence="10">PDT</shortName>
        <ecNumber evidence="2 10">4.2.1.51</ecNumber>
    </recommendedName>
</protein>
<dbReference type="PATRIC" id="fig|1528099.3.peg.821"/>
<dbReference type="FunFam" id="3.30.70.260:FF:000012">
    <property type="entry name" value="Prephenate dehydratase"/>
    <property type="match status" value="1"/>
</dbReference>
<evidence type="ECO:0000313" key="15">
    <source>
        <dbReference type="Proteomes" id="UP000068137"/>
    </source>
</evidence>
<keyword evidence="16" id="KW-1185">Reference proteome</keyword>
<dbReference type="GO" id="GO:0009094">
    <property type="term" value="P:L-phenylalanine biosynthetic process"/>
    <property type="evidence" value="ECO:0007669"/>
    <property type="project" value="UniProtKB-UniPathway"/>
</dbReference>
<proteinExistence type="predicted"/>
<dbReference type="PROSITE" id="PS51671">
    <property type="entry name" value="ACT"/>
    <property type="match status" value="1"/>
</dbReference>
<dbReference type="InterPro" id="IPR045865">
    <property type="entry name" value="ACT-like_dom_sf"/>
</dbReference>
<dbReference type="Gene3D" id="3.30.70.260">
    <property type="match status" value="1"/>
</dbReference>
<dbReference type="EMBL" id="LR584267">
    <property type="protein sequence ID" value="VHO00522.1"/>
    <property type="molecule type" value="Genomic_DNA"/>
</dbReference>
<feature type="domain" description="Prephenate dehydratase" evidence="11">
    <location>
        <begin position="3"/>
        <end position="188"/>
    </location>
</feature>
<dbReference type="EC" id="4.2.1.51" evidence="2 10"/>
<dbReference type="KEGG" id="cbq:AL705_04335"/>
<dbReference type="InterPro" id="IPR008242">
    <property type="entry name" value="Chor_mutase/pphenate_deHydtase"/>
</dbReference>
<evidence type="ECO:0000313" key="14">
    <source>
        <dbReference type="EMBL" id="VHO00522.1"/>
    </source>
</evidence>
<dbReference type="Proteomes" id="UP000068137">
    <property type="component" value="Chromosome"/>
</dbReference>
<dbReference type="GO" id="GO:0004664">
    <property type="term" value="F:prephenate dehydratase activity"/>
    <property type="evidence" value="ECO:0007669"/>
    <property type="project" value="UniProtKB-UniRule"/>
</dbReference>
<dbReference type="InterPro" id="IPR018528">
    <property type="entry name" value="Preph_deHydtase_CS"/>
</dbReference>
<evidence type="ECO:0000256" key="9">
    <source>
        <dbReference type="PIRSR" id="PIRSR001500-2"/>
    </source>
</evidence>
<organism evidence="13 15">
    <name type="scientific">Lawsonella clevelandensis</name>
    <dbReference type="NCBI Taxonomy" id="1528099"/>
    <lineage>
        <taxon>Bacteria</taxon>
        <taxon>Bacillati</taxon>
        <taxon>Actinomycetota</taxon>
        <taxon>Actinomycetes</taxon>
        <taxon>Mycobacteriales</taxon>
        <taxon>Lawsonellaceae</taxon>
        <taxon>Lawsonella</taxon>
    </lineage>
</organism>
<dbReference type="OrthoDB" id="9802281at2"/>
<dbReference type="Pfam" id="PF00800">
    <property type="entry name" value="PDT"/>
    <property type="match status" value="1"/>
</dbReference>
<keyword evidence="4 10" id="KW-0028">Amino-acid biosynthesis</keyword>
<evidence type="ECO:0000313" key="16">
    <source>
        <dbReference type="Proteomes" id="UP000324288"/>
    </source>
</evidence>
<evidence type="ECO:0000256" key="3">
    <source>
        <dbReference type="ARBA" id="ARBA00021872"/>
    </source>
</evidence>
<evidence type="ECO:0000256" key="2">
    <source>
        <dbReference type="ARBA" id="ARBA00013147"/>
    </source>
</evidence>
<dbReference type="NCBIfam" id="NF008865">
    <property type="entry name" value="PRK11898.1"/>
    <property type="match status" value="1"/>
</dbReference>
<reference evidence="13" key="1">
    <citation type="journal article" date="2015" name="Genome Announc.">
        <title>Complete Genome Sequences for Two Strains of a Novel Fastidious, Partially Acid-Fast, Gram-Positive Corynebacterineae Bacterium, Derived from Human Clinical Samples.</title>
        <authorList>
            <person name="Nicholson A.C."/>
            <person name="Bell M."/>
            <person name="Humrighouse B.W."/>
            <person name="McQuiston J.R."/>
        </authorList>
    </citation>
    <scope>NUCLEOTIDE SEQUENCE [LARGE SCALE GENOMIC DNA]</scope>
    <source>
        <strain evidence="13">X1698</strain>
    </source>
</reference>
<keyword evidence="5 10" id="KW-0057">Aromatic amino acid biosynthesis</keyword>
<dbReference type="Gene3D" id="3.40.190.10">
    <property type="entry name" value="Periplasmic binding protein-like II"/>
    <property type="match status" value="2"/>
</dbReference>
<evidence type="ECO:0000256" key="5">
    <source>
        <dbReference type="ARBA" id="ARBA00023141"/>
    </source>
</evidence>
<feature type="site" description="Essential for prephenate dehydratase activity" evidence="9">
    <location>
        <position position="181"/>
    </location>
</feature>
<dbReference type="SUPFAM" id="SSF55021">
    <property type="entry name" value="ACT-like"/>
    <property type="match status" value="1"/>
</dbReference>
<sequence>MTSISFLGPVGTFSEAALRQIIADKPLPVLQEVEQAIPAATPQEALQMVRDGAADFALVPTENFVDGPVTTTLDSLARGDRLQIFAETEVPVVFSLLVREGTELHDIHTVGSHPVALAQVRQWSEHYLPGVGTVITNSTAAAAEDVVRGRLDAAVAPARAGEILGLVSLAAGIADVQGAYTRFILVGKPAAPTPRTGADRTSVVFRLPNKPGTLVNAMNEFGLRGVDLSRIESRPTREKFGTYNFYIDCVGHIDDAAVAETLQALYRRAEWVRYLGSWPAYRDGGSMPPDFQPSLEWVEQLRRGDNA</sequence>
<dbReference type="Pfam" id="PF01842">
    <property type="entry name" value="ACT"/>
    <property type="match status" value="1"/>
</dbReference>
<dbReference type="GeneID" id="84894788"/>
<evidence type="ECO:0000259" key="12">
    <source>
        <dbReference type="PROSITE" id="PS51671"/>
    </source>
</evidence>
<dbReference type="STRING" id="1528099.AL705_04335"/>
<dbReference type="SUPFAM" id="SSF53850">
    <property type="entry name" value="Periplasmic binding protein-like II"/>
    <property type="match status" value="1"/>
</dbReference>
<evidence type="ECO:0000313" key="13">
    <source>
        <dbReference type="EMBL" id="ALE18992.1"/>
    </source>
</evidence>
<dbReference type="PROSITE" id="PS00858">
    <property type="entry name" value="PREPHENATE_DEHYDR_2"/>
    <property type="match status" value="1"/>
</dbReference>
<evidence type="ECO:0000256" key="4">
    <source>
        <dbReference type="ARBA" id="ARBA00022605"/>
    </source>
</evidence>
<dbReference type="CDD" id="cd04905">
    <property type="entry name" value="ACT_CM-PDT"/>
    <property type="match status" value="1"/>
</dbReference>
<dbReference type="Proteomes" id="UP000324288">
    <property type="component" value="Chromosome"/>
</dbReference>